<dbReference type="Proteomes" id="UP000626210">
    <property type="component" value="Unassembled WGS sequence"/>
</dbReference>
<evidence type="ECO:0000313" key="1">
    <source>
        <dbReference type="EMBL" id="GHD04067.1"/>
    </source>
</evidence>
<name>A0ABQ3GFH6_9BURK</name>
<accession>A0ABQ3GFH6</accession>
<evidence type="ECO:0000313" key="2">
    <source>
        <dbReference type="Proteomes" id="UP000626210"/>
    </source>
</evidence>
<organism evidence="1 2">
    <name type="scientific">Pseudorhodoferax aquiterrae</name>
    <dbReference type="NCBI Taxonomy" id="747304"/>
    <lineage>
        <taxon>Bacteria</taxon>
        <taxon>Pseudomonadati</taxon>
        <taxon>Pseudomonadota</taxon>
        <taxon>Betaproteobacteria</taxon>
        <taxon>Burkholderiales</taxon>
        <taxon>Comamonadaceae</taxon>
    </lineage>
</organism>
<comment type="caution">
    <text evidence="1">The sequence shown here is derived from an EMBL/GenBank/DDBJ whole genome shotgun (WGS) entry which is preliminary data.</text>
</comment>
<keyword evidence="2" id="KW-1185">Reference proteome</keyword>
<protein>
    <recommendedName>
        <fullName evidence="3">DUF2917 domain-containing protein</fullName>
    </recommendedName>
</protein>
<dbReference type="Pfam" id="PF11142">
    <property type="entry name" value="DUF2917"/>
    <property type="match status" value="1"/>
</dbReference>
<dbReference type="EMBL" id="BMYK01000048">
    <property type="protein sequence ID" value="GHD04067.1"/>
    <property type="molecule type" value="Genomic_DNA"/>
</dbReference>
<sequence>MGNDMDALTEYELPLRGLLRLPPGSRVACDSGSLWITEDDQVRDTVLEPGEQFAPVARGALLVYALTPARLHRLQ</sequence>
<gene>
    <name evidence="1" type="ORF">GCM10007320_64660</name>
</gene>
<reference evidence="2" key="1">
    <citation type="journal article" date="2019" name="Int. J. Syst. Evol. Microbiol.">
        <title>The Global Catalogue of Microorganisms (GCM) 10K type strain sequencing project: providing services to taxonomists for standard genome sequencing and annotation.</title>
        <authorList>
            <consortium name="The Broad Institute Genomics Platform"/>
            <consortium name="The Broad Institute Genome Sequencing Center for Infectious Disease"/>
            <person name="Wu L."/>
            <person name="Ma J."/>
        </authorList>
    </citation>
    <scope>NUCLEOTIDE SEQUENCE [LARGE SCALE GENOMIC DNA]</scope>
    <source>
        <strain evidence="2">KCTC 23314</strain>
    </source>
</reference>
<dbReference type="InterPro" id="IPR021317">
    <property type="entry name" value="DUF2917"/>
</dbReference>
<evidence type="ECO:0008006" key="3">
    <source>
        <dbReference type="Google" id="ProtNLM"/>
    </source>
</evidence>
<proteinExistence type="predicted"/>